<keyword evidence="1" id="KW-0472">Membrane</keyword>
<keyword evidence="1" id="KW-0812">Transmembrane</keyword>
<accession>D7KL96</accession>
<dbReference type="Gramene" id="fgenesh1_pg.C_scaffold_1004092">
    <property type="protein sequence ID" value="fgenesh1_pg.C_scaffold_1004092"/>
    <property type="gene ID" value="fgenesh1_pg.C_scaffold_1004092"/>
</dbReference>
<dbReference type="HOGENOM" id="CLU_1005914_0_0_1"/>
<evidence type="ECO:0000313" key="2">
    <source>
        <dbReference type="EMBL" id="EFH70712.1"/>
    </source>
</evidence>
<keyword evidence="1" id="KW-1133">Transmembrane helix</keyword>
<evidence type="ECO:0000313" key="3">
    <source>
        <dbReference type="Proteomes" id="UP000008694"/>
    </source>
</evidence>
<dbReference type="EMBL" id="GL348713">
    <property type="protein sequence ID" value="EFH70712.1"/>
    <property type="molecule type" value="Genomic_DNA"/>
</dbReference>
<feature type="transmembrane region" description="Helical" evidence="1">
    <location>
        <begin position="6"/>
        <end position="29"/>
    </location>
</feature>
<evidence type="ECO:0000256" key="1">
    <source>
        <dbReference type="SAM" id="Phobius"/>
    </source>
</evidence>
<dbReference type="AlphaFoldDB" id="D7KL96"/>
<dbReference type="eggNOG" id="ENOG502T1V6">
    <property type="taxonomic scope" value="Eukaryota"/>
</dbReference>
<gene>
    <name evidence="2" type="ORF">ARALYDRAFT_337527</name>
</gene>
<reference evidence="3" key="1">
    <citation type="journal article" date="2011" name="Nat. Genet.">
        <title>The Arabidopsis lyrata genome sequence and the basis of rapid genome size change.</title>
        <authorList>
            <person name="Hu T.T."/>
            <person name="Pattyn P."/>
            <person name="Bakker E.G."/>
            <person name="Cao J."/>
            <person name="Cheng J.-F."/>
            <person name="Clark R.M."/>
            <person name="Fahlgren N."/>
            <person name="Fawcett J.A."/>
            <person name="Grimwood J."/>
            <person name="Gundlach H."/>
            <person name="Haberer G."/>
            <person name="Hollister J.D."/>
            <person name="Ossowski S."/>
            <person name="Ottilar R.P."/>
            <person name="Salamov A.A."/>
            <person name="Schneeberger K."/>
            <person name="Spannagl M."/>
            <person name="Wang X."/>
            <person name="Yang L."/>
            <person name="Nasrallah M.E."/>
            <person name="Bergelson J."/>
            <person name="Carrington J.C."/>
            <person name="Gaut B.S."/>
            <person name="Schmutz J."/>
            <person name="Mayer K.F.X."/>
            <person name="Van de Peer Y."/>
            <person name="Grigoriev I.V."/>
            <person name="Nordborg M."/>
            <person name="Weigel D."/>
            <person name="Guo Y.-L."/>
        </authorList>
    </citation>
    <scope>NUCLEOTIDE SEQUENCE [LARGE SCALE GENOMIC DNA]</scope>
    <source>
        <strain evidence="3">cv. MN47</strain>
    </source>
</reference>
<keyword evidence="3" id="KW-1185">Reference proteome</keyword>
<proteinExistence type="predicted"/>
<protein>
    <submittedName>
        <fullName evidence="2">Uncharacterized protein</fullName>
    </submittedName>
</protein>
<name>D7KL96_ARALL</name>
<dbReference type="STRING" id="81972.D7KL96"/>
<organism evidence="3">
    <name type="scientific">Arabidopsis lyrata subsp. lyrata</name>
    <name type="common">Lyre-leaved rock-cress</name>
    <dbReference type="NCBI Taxonomy" id="81972"/>
    <lineage>
        <taxon>Eukaryota</taxon>
        <taxon>Viridiplantae</taxon>
        <taxon>Streptophyta</taxon>
        <taxon>Embryophyta</taxon>
        <taxon>Tracheophyta</taxon>
        <taxon>Spermatophyta</taxon>
        <taxon>Magnoliopsida</taxon>
        <taxon>eudicotyledons</taxon>
        <taxon>Gunneridae</taxon>
        <taxon>Pentapetalae</taxon>
        <taxon>rosids</taxon>
        <taxon>malvids</taxon>
        <taxon>Brassicales</taxon>
        <taxon>Brassicaceae</taxon>
        <taxon>Camelineae</taxon>
        <taxon>Arabidopsis</taxon>
    </lineage>
</organism>
<sequence>MDAFVIVIIIVCACIVLPLFILCCVLTHIKKKPSVSQPPDLETGKTGTKDGGLVVLTGNDATTSVVTAAVITADPGGGSGCCCRCDDGGGGGDGGGCGGCGGCGASSPSFCRDWPGFGCGSPSRPVSLVVVFGGSLSRGLGGSRLRCRRCLGLLEDGVESGKLLRRLLLVSSPSRVGFSESGCGFVELGWVCFFSSRRDSCPDLTFRWWRNPRLVVCGGCWRGLPHRRVSSRLFVWVVGDAWFALRSAPVALSNPWEMVPVAPRSGMMVRGGFSGCP</sequence>
<dbReference type="Proteomes" id="UP000008694">
    <property type="component" value="Unassembled WGS sequence"/>
</dbReference>